<sequence>MLYQIKSILDNNYEKINIYKEKLDHLRETYSDLLYTGRSRLEINTISFVLFANAVNYNKSGLNSMWALLSSVD</sequence>
<keyword evidence="2" id="KW-1185">Reference proteome</keyword>
<proteinExistence type="predicted"/>
<name>A0A3M7PJK2_BRAPC</name>
<gene>
    <name evidence="1" type="ORF">BpHYR1_040309</name>
</gene>
<protein>
    <submittedName>
        <fullName evidence="1">Uncharacterized protein</fullName>
    </submittedName>
</protein>
<evidence type="ECO:0000313" key="1">
    <source>
        <dbReference type="EMBL" id="RMZ99178.1"/>
    </source>
</evidence>
<accession>A0A3M7PJK2</accession>
<dbReference type="EMBL" id="REGN01010376">
    <property type="protein sequence ID" value="RMZ99178.1"/>
    <property type="molecule type" value="Genomic_DNA"/>
</dbReference>
<comment type="caution">
    <text evidence="1">The sequence shown here is derived from an EMBL/GenBank/DDBJ whole genome shotgun (WGS) entry which is preliminary data.</text>
</comment>
<dbReference type="AlphaFoldDB" id="A0A3M7PJK2"/>
<evidence type="ECO:0000313" key="2">
    <source>
        <dbReference type="Proteomes" id="UP000276133"/>
    </source>
</evidence>
<dbReference type="Proteomes" id="UP000276133">
    <property type="component" value="Unassembled WGS sequence"/>
</dbReference>
<organism evidence="1 2">
    <name type="scientific">Brachionus plicatilis</name>
    <name type="common">Marine rotifer</name>
    <name type="synonym">Brachionus muelleri</name>
    <dbReference type="NCBI Taxonomy" id="10195"/>
    <lineage>
        <taxon>Eukaryota</taxon>
        <taxon>Metazoa</taxon>
        <taxon>Spiralia</taxon>
        <taxon>Gnathifera</taxon>
        <taxon>Rotifera</taxon>
        <taxon>Eurotatoria</taxon>
        <taxon>Monogononta</taxon>
        <taxon>Pseudotrocha</taxon>
        <taxon>Ploima</taxon>
        <taxon>Brachionidae</taxon>
        <taxon>Brachionus</taxon>
    </lineage>
</organism>
<reference evidence="1 2" key="1">
    <citation type="journal article" date="2018" name="Sci. Rep.">
        <title>Genomic signatures of local adaptation to the degree of environmental predictability in rotifers.</title>
        <authorList>
            <person name="Franch-Gras L."/>
            <person name="Hahn C."/>
            <person name="Garcia-Roger E.M."/>
            <person name="Carmona M.J."/>
            <person name="Serra M."/>
            <person name="Gomez A."/>
        </authorList>
    </citation>
    <scope>NUCLEOTIDE SEQUENCE [LARGE SCALE GENOMIC DNA]</scope>
    <source>
        <strain evidence="1">HYR1</strain>
    </source>
</reference>